<dbReference type="Gene3D" id="3.30.300.30">
    <property type="match status" value="1"/>
</dbReference>
<dbReference type="RefSeq" id="WP_338892052.1">
    <property type="nucleotide sequence ID" value="NZ_CP147846.1"/>
</dbReference>
<organism evidence="3 4">
    <name type="scientific">Rhodococcus sovatensis</name>
    <dbReference type="NCBI Taxonomy" id="1805840"/>
    <lineage>
        <taxon>Bacteria</taxon>
        <taxon>Bacillati</taxon>
        <taxon>Actinomycetota</taxon>
        <taxon>Actinomycetes</taxon>
        <taxon>Mycobacteriales</taxon>
        <taxon>Nocardiaceae</taxon>
        <taxon>Rhodococcus</taxon>
    </lineage>
</organism>
<dbReference type="InterPro" id="IPR050237">
    <property type="entry name" value="ATP-dep_AMP-bd_enzyme"/>
</dbReference>
<dbReference type="PANTHER" id="PTHR43767:SF1">
    <property type="entry name" value="NONRIBOSOMAL PEPTIDE SYNTHASE PES1 (EUROFUNG)-RELATED"/>
    <property type="match status" value="1"/>
</dbReference>
<accession>A0ABZ2PN03</accession>
<dbReference type="PANTHER" id="PTHR43767">
    <property type="entry name" value="LONG-CHAIN-FATTY-ACID--COA LIGASE"/>
    <property type="match status" value="1"/>
</dbReference>
<evidence type="ECO:0000259" key="2">
    <source>
        <dbReference type="Pfam" id="PF13193"/>
    </source>
</evidence>
<dbReference type="Gene3D" id="3.30.530.20">
    <property type="match status" value="1"/>
</dbReference>
<dbReference type="Pfam" id="PF13193">
    <property type="entry name" value="AMP-binding_C"/>
    <property type="match status" value="1"/>
</dbReference>
<name>A0ABZ2PN03_9NOCA</name>
<dbReference type="Proteomes" id="UP001432000">
    <property type="component" value="Chromosome"/>
</dbReference>
<reference evidence="3 4" key="1">
    <citation type="submission" date="2024-03" db="EMBL/GenBank/DDBJ databases">
        <title>Natural products discovery in diverse microorganisms through a two-stage MS feature dereplication strategy.</title>
        <authorList>
            <person name="Zhang R."/>
        </authorList>
    </citation>
    <scope>NUCLEOTIDE SEQUENCE [LARGE SCALE GENOMIC DNA]</scope>
    <source>
        <strain evidence="3 4">18930</strain>
    </source>
</reference>
<sequence>MVSDVIDCSMVFAHDADQVCSVLSAVELYPRYFPGIEACVLRDGAVDGYWCRVGGVDHAVQLVVNRRHRAIVTIEHVEAGGFVRFTLTEISANETKVDVTVFKAGLSGWYAPQPEHNKAVVDWVLGGLRRLDDALTGTPTSIVSSTGDSRSLQLAIAKTMISTGVVRAARPDRAYKQLSSLAKWGFTLGGGFAAAAAKSPDEIAVIDDRGTRTFAEIHQRSHRIAAGLSASGIRPGSTIGILARNHTTMTECTVACGMLGVEVVLLNTGLAARQIESIAARQRFDVLFVDDEFDSIVRYLPDDVTRVSLSAHTAIPHRRTLEHFVAPPSTTFERPERPGTVVVLTSGTSGSPKGALRPTPRGFGTVAAMLSRMPLQMNERMLIAAPMFHSWGLAALQISTPLRATVVLQDRFDPEDCLRAIEAHRCTSLIAVPIMLQRILDLPDSVRSRYDTSSLRVVACSGSALTGSTVNRFMSVFGDILYNFYGSTEVSWATIATPDDLRASPATAGRPPLGTTVAVLAADGNVVPVGTLGRIFVGNDMLFDGYTNADPPSTVSAKGSALMDTGDLGYLDCNGRLFVCGRDDEMIISGGENVFPGPVEDAIANLPQVGEVAVVGVPDNEYGQRLAAFVVGRGSAGLDAEMVRAYIRNRLSRFSVPRDVTFLDELPRTATGKVVKRLLIEPTPAAGT</sequence>
<feature type="domain" description="AMP-dependent synthetase/ligase" evidence="1">
    <location>
        <begin position="192"/>
        <end position="546"/>
    </location>
</feature>
<feature type="domain" description="AMP-binding enzyme C-terminal" evidence="2">
    <location>
        <begin position="599"/>
        <end position="673"/>
    </location>
</feature>
<proteinExistence type="predicted"/>
<evidence type="ECO:0000313" key="3">
    <source>
        <dbReference type="EMBL" id="WXG70563.1"/>
    </source>
</evidence>
<evidence type="ECO:0000259" key="1">
    <source>
        <dbReference type="Pfam" id="PF00501"/>
    </source>
</evidence>
<dbReference type="EMBL" id="CP147846">
    <property type="protein sequence ID" value="WXG70563.1"/>
    <property type="molecule type" value="Genomic_DNA"/>
</dbReference>
<gene>
    <name evidence="3" type="ORF">WDS16_08745</name>
</gene>
<dbReference type="CDD" id="cd04433">
    <property type="entry name" value="AFD_class_I"/>
    <property type="match status" value="1"/>
</dbReference>
<protein>
    <submittedName>
        <fullName evidence="3">AMP-binding protein</fullName>
    </submittedName>
</protein>
<dbReference type="Gene3D" id="3.40.50.12780">
    <property type="entry name" value="N-terminal domain of ligase-like"/>
    <property type="match status" value="1"/>
</dbReference>
<dbReference type="SUPFAM" id="SSF55961">
    <property type="entry name" value="Bet v1-like"/>
    <property type="match status" value="1"/>
</dbReference>
<evidence type="ECO:0000313" key="4">
    <source>
        <dbReference type="Proteomes" id="UP001432000"/>
    </source>
</evidence>
<dbReference type="Pfam" id="PF00501">
    <property type="entry name" value="AMP-binding"/>
    <property type="match status" value="1"/>
</dbReference>
<keyword evidence="4" id="KW-1185">Reference proteome</keyword>
<dbReference type="InterPro" id="IPR025110">
    <property type="entry name" value="AMP-bd_C"/>
</dbReference>
<dbReference type="SUPFAM" id="SSF56801">
    <property type="entry name" value="Acetyl-CoA synthetase-like"/>
    <property type="match status" value="1"/>
</dbReference>
<dbReference type="InterPro" id="IPR042099">
    <property type="entry name" value="ANL_N_sf"/>
</dbReference>
<dbReference type="InterPro" id="IPR045851">
    <property type="entry name" value="AMP-bd_C_sf"/>
</dbReference>
<dbReference type="InterPro" id="IPR023393">
    <property type="entry name" value="START-like_dom_sf"/>
</dbReference>
<dbReference type="InterPro" id="IPR000873">
    <property type="entry name" value="AMP-dep_synth/lig_dom"/>
</dbReference>